<dbReference type="OrthoDB" id="5298693at2"/>
<dbReference type="AlphaFoldDB" id="A0A4V2G6C4"/>
<protein>
    <submittedName>
        <fullName evidence="2">Uncharacterized protein</fullName>
    </submittedName>
</protein>
<dbReference type="RefSeq" id="WP_130410484.1">
    <property type="nucleotide sequence ID" value="NZ_SHKX01000005.1"/>
</dbReference>
<comment type="caution">
    <text evidence="2">The sequence shown here is derived from an EMBL/GenBank/DDBJ whole genome shotgun (WGS) entry which is preliminary data.</text>
</comment>
<keyword evidence="3" id="KW-1185">Reference proteome</keyword>
<reference evidence="2 3" key="1">
    <citation type="submission" date="2019-02" db="EMBL/GenBank/DDBJ databases">
        <title>Genomic Encyclopedia of Type Strains, Phase IV (KMG-IV): sequencing the most valuable type-strain genomes for metagenomic binning, comparative biology and taxonomic classification.</title>
        <authorList>
            <person name="Goeker M."/>
        </authorList>
    </citation>
    <scope>NUCLEOTIDE SEQUENCE [LARGE SCALE GENOMIC DNA]</scope>
    <source>
        <strain evidence="2 3">DSM 105135</strain>
    </source>
</reference>
<organism evidence="2 3">
    <name type="scientific">Fluviicoccus keumensis</name>
    <dbReference type="NCBI Taxonomy" id="1435465"/>
    <lineage>
        <taxon>Bacteria</taxon>
        <taxon>Pseudomonadati</taxon>
        <taxon>Pseudomonadota</taxon>
        <taxon>Gammaproteobacteria</taxon>
        <taxon>Moraxellales</taxon>
        <taxon>Moraxellaceae</taxon>
        <taxon>Fluviicoccus</taxon>
    </lineage>
</organism>
<feature type="transmembrane region" description="Helical" evidence="1">
    <location>
        <begin position="41"/>
        <end position="58"/>
    </location>
</feature>
<gene>
    <name evidence="2" type="ORF">EV700_0177</name>
</gene>
<proteinExistence type="predicted"/>
<keyword evidence="1" id="KW-1133">Transmembrane helix</keyword>
<feature type="transmembrane region" description="Helical" evidence="1">
    <location>
        <begin position="7"/>
        <end position="29"/>
    </location>
</feature>
<dbReference type="EMBL" id="SHKX01000005">
    <property type="protein sequence ID" value="RZU48116.1"/>
    <property type="molecule type" value="Genomic_DNA"/>
</dbReference>
<evidence type="ECO:0000256" key="1">
    <source>
        <dbReference type="SAM" id="Phobius"/>
    </source>
</evidence>
<accession>A0A4V2G6C4</accession>
<keyword evidence="1" id="KW-0472">Membrane</keyword>
<name>A0A4V2G6C4_9GAMM</name>
<dbReference type="Proteomes" id="UP000292423">
    <property type="component" value="Unassembled WGS sequence"/>
</dbReference>
<sequence>MPHPFGLLARGLTVAMGWWLILTVMAAHAGIEPFRGLPLRWLTWLAGMVIAALIVLELHRRDKSRKAQSLQPSHFYGVDVNLGCFPSQISHNKTVLPEVVGHWVSASSALERVYHDALCAITSLLNEEQVIDALNDCRCLHRGLAQFNYEGLQIGNRRIPPKAADFTFDKSDPLIPILCFSLKLTHSRLNQAVMSYHAIRQLPFKDQHVLTQVLAGMDAGENIPLIKGTKGDDDFSIRDDRTAALLILLKQLQPQKSQVVAEAEEPETECVNPVFQRFYDLMHETGRINGQRQGERLGFLHGERLYLHWPNLIEALAKSLSDSGAVLPIEEVADQLLLMLAEKEMLVTSLHDQQLSAKEARFKVVFTGKLGEQEHRNEFNDMLIVLWRSHFPLMSRLRNSRFTPEVMCPSHQSRPRPIAQEKMLGKPSQKTALDKTSFEVTNTANMPGSTHASVKKGLELPSGPHLRDHIATTLDTMLQNANNDTSAPIRKNTDSEGRVWLYVSLAAVREGLLEGITEADLRNLIVSETPGVICIKNQRQKRIYGFCLGEIPVQEATGDLA</sequence>
<evidence type="ECO:0000313" key="3">
    <source>
        <dbReference type="Proteomes" id="UP000292423"/>
    </source>
</evidence>
<keyword evidence="1" id="KW-0812">Transmembrane</keyword>
<evidence type="ECO:0000313" key="2">
    <source>
        <dbReference type="EMBL" id="RZU48116.1"/>
    </source>
</evidence>